<feature type="transmembrane region" description="Helical" evidence="1">
    <location>
        <begin position="367"/>
        <end position="388"/>
    </location>
</feature>
<feature type="transmembrane region" description="Helical" evidence="1">
    <location>
        <begin position="105"/>
        <end position="125"/>
    </location>
</feature>
<gene>
    <name evidence="3" type="ORF">EYR15_04025</name>
</gene>
<dbReference type="InterPro" id="IPR050879">
    <property type="entry name" value="Acyltransferase_3"/>
</dbReference>
<dbReference type="GO" id="GO:0016747">
    <property type="term" value="F:acyltransferase activity, transferring groups other than amino-acyl groups"/>
    <property type="evidence" value="ECO:0007669"/>
    <property type="project" value="InterPro"/>
</dbReference>
<organism evidence="3 4">
    <name type="scientific">Hansschlegelia quercus</name>
    <dbReference type="NCBI Taxonomy" id="2528245"/>
    <lineage>
        <taxon>Bacteria</taxon>
        <taxon>Pseudomonadati</taxon>
        <taxon>Pseudomonadota</taxon>
        <taxon>Alphaproteobacteria</taxon>
        <taxon>Hyphomicrobiales</taxon>
        <taxon>Methylopilaceae</taxon>
        <taxon>Hansschlegelia</taxon>
    </lineage>
</organism>
<evidence type="ECO:0000313" key="3">
    <source>
        <dbReference type="EMBL" id="TBN54038.1"/>
    </source>
</evidence>
<feature type="transmembrane region" description="Helical" evidence="1">
    <location>
        <begin position="312"/>
        <end position="333"/>
    </location>
</feature>
<feature type="transmembrane region" description="Helical" evidence="1">
    <location>
        <begin position="220"/>
        <end position="239"/>
    </location>
</feature>
<feature type="transmembrane region" description="Helical" evidence="1">
    <location>
        <begin position="65"/>
        <end position="84"/>
    </location>
</feature>
<evidence type="ECO:0000313" key="4">
    <source>
        <dbReference type="Proteomes" id="UP000291613"/>
    </source>
</evidence>
<reference evidence="3 4" key="1">
    <citation type="submission" date="2019-02" db="EMBL/GenBank/DDBJ databases">
        <title>Hansschlegelia quercus sp. nov., a novel methylotrophic bacterium from buds of oak (Quercus robur L.).</title>
        <authorList>
            <person name="Agafonova N.V."/>
            <person name="Kaparullina E.N."/>
            <person name="Grouzdev D.S."/>
            <person name="Doronina N.V."/>
        </authorList>
    </citation>
    <scope>NUCLEOTIDE SEQUENCE [LARGE SCALE GENOMIC DNA]</scope>
    <source>
        <strain evidence="3 4">Dub</strain>
    </source>
</reference>
<feature type="transmembrane region" description="Helical" evidence="1">
    <location>
        <begin position="167"/>
        <end position="187"/>
    </location>
</feature>
<dbReference type="Pfam" id="PF01757">
    <property type="entry name" value="Acyl_transf_3"/>
    <property type="match status" value="1"/>
</dbReference>
<dbReference type="PANTHER" id="PTHR23028:SF131">
    <property type="entry name" value="BLR2367 PROTEIN"/>
    <property type="match status" value="1"/>
</dbReference>
<accession>A0A4Q9GJ04</accession>
<dbReference type="PANTHER" id="PTHR23028">
    <property type="entry name" value="ACETYLTRANSFERASE"/>
    <property type="match status" value="1"/>
</dbReference>
<feature type="transmembrane region" description="Helical" evidence="1">
    <location>
        <begin position="260"/>
        <end position="277"/>
    </location>
</feature>
<dbReference type="InterPro" id="IPR002656">
    <property type="entry name" value="Acyl_transf_3_dom"/>
</dbReference>
<keyword evidence="1" id="KW-1133">Transmembrane helix</keyword>
<evidence type="ECO:0000256" key="1">
    <source>
        <dbReference type="SAM" id="Phobius"/>
    </source>
</evidence>
<feature type="transmembrane region" description="Helical" evidence="1">
    <location>
        <begin position="194"/>
        <end position="214"/>
    </location>
</feature>
<proteinExistence type="predicted"/>
<dbReference type="GO" id="GO:0016020">
    <property type="term" value="C:membrane"/>
    <property type="evidence" value="ECO:0007669"/>
    <property type="project" value="TreeGrafter"/>
</dbReference>
<dbReference type="OrthoDB" id="9796461at2"/>
<keyword evidence="4" id="KW-1185">Reference proteome</keyword>
<keyword evidence="3" id="KW-0012">Acyltransferase</keyword>
<dbReference type="GO" id="GO:0000271">
    <property type="term" value="P:polysaccharide biosynthetic process"/>
    <property type="evidence" value="ECO:0007669"/>
    <property type="project" value="TreeGrafter"/>
</dbReference>
<feature type="transmembrane region" description="Helical" evidence="1">
    <location>
        <begin position="283"/>
        <end position="300"/>
    </location>
</feature>
<evidence type="ECO:0000259" key="2">
    <source>
        <dbReference type="Pfam" id="PF01757"/>
    </source>
</evidence>
<feature type="domain" description="Acyltransferase 3" evidence="2">
    <location>
        <begin position="32"/>
        <end position="383"/>
    </location>
</feature>
<keyword evidence="3" id="KW-0808">Transferase</keyword>
<sequence length="422" mass="44880">MPEPARLARATGESSAPPSAALLAPRLQGRFEALDGWRGVCALLVAAYHFNPAAHSMIGPLLRNAYIFVDFFFVLSGFVICHTYGDKLRSVADLTPFMIRRFARLYPLHLAILLIYVAIECARWAGGAVDSGRAPFAGSRSVATLLGNLTLTQSVGFFNDLSWNGPAWSISVEFWTYVAFALLVLAAGRFRVPVFAAVAVGALVALFATGVSTLNVTADFGLLRCLAGFFLGALVRIFLIGRAAVDHGASSAASSRQATLIEAATLVGALAFVTFAGDGRWSIAAPIVFAGVVAVFAHGRGLMSRGLASPPLVMLGALSYAVYMIHALGVYALTTLAKLVEQRTGAPLTERFVEHGNEYVIMSLPNAWAMDLATLMFLAGTLVAAMLLRRFVELPGQTFVLFALLGRPAARAPVDAPLVSRT</sequence>
<keyword evidence="1" id="KW-0812">Transmembrane</keyword>
<comment type="caution">
    <text evidence="3">The sequence shown here is derived from an EMBL/GenBank/DDBJ whole genome shotgun (WGS) entry which is preliminary data.</text>
</comment>
<protein>
    <submittedName>
        <fullName evidence="3">Acyltransferase</fullName>
    </submittedName>
</protein>
<dbReference type="AlphaFoldDB" id="A0A4Q9GJ04"/>
<keyword evidence="1" id="KW-0472">Membrane</keyword>
<dbReference type="Proteomes" id="UP000291613">
    <property type="component" value="Unassembled WGS sequence"/>
</dbReference>
<dbReference type="EMBL" id="SIUB01000002">
    <property type="protein sequence ID" value="TBN54038.1"/>
    <property type="molecule type" value="Genomic_DNA"/>
</dbReference>
<name>A0A4Q9GJ04_9HYPH</name>